<protein>
    <submittedName>
        <fullName evidence="1">Uncharacterized protein</fullName>
    </submittedName>
</protein>
<sequence>MDPNAIGPGAVRVASAVPGRVRLQGDPSRGAVLADLADELGTWPHVTAVELRERSSSIVLRFAPEDHPAVADGLHELGVDLRSGSAAASASPPEVIAAAAGAGNRAIGQRLGGTDLRTLVPLGLGLLAARRAMRSDERLADAPWYVLAWYASETFWKFHGGAAGARDQA</sequence>
<gene>
    <name evidence="1" type="ORF">AVDCRST_MAG30-1284</name>
</gene>
<dbReference type="EMBL" id="CADCVS010000188">
    <property type="protein sequence ID" value="CAA9489513.1"/>
    <property type="molecule type" value="Genomic_DNA"/>
</dbReference>
<name>A0A6J4SEA1_9ACTN</name>
<dbReference type="AlphaFoldDB" id="A0A6J4SEA1"/>
<reference evidence="1" key="1">
    <citation type="submission" date="2020-02" db="EMBL/GenBank/DDBJ databases">
        <authorList>
            <person name="Meier V. D."/>
        </authorList>
    </citation>
    <scope>NUCLEOTIDE SEQUENCE</scope>
    <source>
        <strain evidence="1">AVDCRST_MAG30</strain>
    </source>
</reference>
<proteinExistence type="predicted"/>
<accession>A0A6J4SEA1</accession>
<organism evidence="1">
    <name type="scientific">uncultured Solirubrobacteraceae bacterium</name>
    <dbReference type="NCBI Taxonomy" id="1162706"/>
    <lineage>
        <taxon>Bacteria</taxon>
        <taxon>Bacillati</taxon>
        <taxon>Actinomycetota</taxon>
        <taxon>Thermoleophilia</taxon>
        <taxon>Solirubrobacterales</taxon>
        <taxon>Solirubrobacteraceae</taxon>
        <taxon>environmental samples</taxon>
    </lineage>
</organism>
<evidence type="ECO:0000313" key="1">
    <source>
        <dbReference type="EMBL" id="CAA9489513.1"/>
    </source>
</evidence>